<dbReference type="GO" id="GO:0000977">
    <property type="term" value="F:RNA polymerase II transcription regulatory region sequence-specific DNA binding"/>
    <property type="evidence" value="ECO:0007669"/>
    <property type="project" value="TreeGrafter"/>
</dbReference>
<proteinExistence type="predicted"/>
<dbReference type="InterPro" id="IPR011598">
    <property type="entry name" value="bHLH_dom"/>
</dbReference>
<keyword evidence="3" id="KW-0539">Nucleus</keyword>
<evidence type="ECO:0000256" key="3">
    <source>
        <dbReference type="ARBA" id="ARBA00023242"/>
    </source>
</evidence>
<dbReference type="SUPFAM" id="SSF47459">
    <property type="entry name" value="HLH, helix-loop-helix DNA-binding domain"/>
    <property type="match status" value="1"/>
</dbReference>
<dbReference type="PROSITE" id="PS50888">
    <property type="entry name" value="BHLH"/>
    <property type="match status" value="1"/>
</dbReference>
<dbReference type="GO" id="GO:0046983">
    <property type="term" value="F:protein dimerization activity"/>
    <property type="evidence" value="ECO:0007669"/>
    <property type="project" value="InterPro"/>
</dbReference>
<dbReference type="GO" id="GO:0071456">
    <property type="term" value="P:cellular response to hypoxia"/>
    <property type="evidence" value="ECO:0007669"/>
    <property type="project" value="TreeGrafter"/>
</dbReference>
<gene>
    <name evidence="5" type="ORF">ACAOBT_LOCUS2782</name>
</gene>
<accession>A0A9P0NTS6</accession>
<dbReference type="OrthoDB" id="6021714at2759"/>
<keyword evidence="6" id="KW-1185">Reference proteome</keyword>
<dbReference type="PANTHER" id="PTHR23043:SF17">
    <property type="entry name" value="PROTEIN SIMILAR"/>
    <property type="match status" value="1"/>
</dbReference>
<dbReference type="Pfam" id="PF23171">
    <property type="entry name" value="bHLH_HIF1A"/>
    <property type="match status" value="1"/>
</dbReference>
<reference evidence="5" key="1">
    <citation type="submission" date="2022-03" db="EMBL/GenBank/DDBJ databases">
        <authorList>
            <person name="Sayadi A."/>
        </authorList>
    </citation>
    <scope>NUCLEOTIDE SEQUENCE</scope>
</reference>
<evidence type="ECO:0000259" key="4">
    <source>
        <dbReference type="PROSITE" id="PS50888"/>
    </source>
</evidence>
<dbReference type="CDD" id="cd11433">
    <property type="entry name" value="bHLH-PAS_HIF"/>
    <property type="match status" value="1"/>
</dbReference>
<dbReference type="PANTHER" id="PTHR23043">
    <property type="entry name" value="HYPOXIA-INDUCIBLE FACTOR 1 ALPHA"/>
    <property type="match status" value="1"/>
</dbReference>
<evidence type="ECO:0000313" key="6">
    <source>
        <dbReference type="Proteomes" id="UP001152888"/>
    </source>
</evidence>
<keyword evidence="1" id="KW-0805">Transcription regulation</keyword>
<name>A0A9P0NTS6_ACAOB</name>
<dbReference type="Proteomes" id="UP001152888">
    <property type="component" value="Unassembled WGS sequence"/>
</dbReference>
<dbReference type="AlphaFoldDB" id="A0A9P0NTS6"/>
<dbReference type="FunFam" id="4.10.280.10:FF:000076">
    <property type="entry name" value="hypoxia-inducible factor 3-alpha isoform X1"/>
    <property type="match status" value="1"/>
</dbReference>
<evidence type="ECO:0000313" key="5">
    <source>
        <dbReference type="EMBL" id="CAH1958689.1"/>
    </source>
</evidence>
<feature type="domain" description="BHLH" evidence="4">
    <location>
        <begin position="154"/>
        <end position="207"/>
    </location>
</feature>
<sequence>MRYETDFLENVINFPSEKQINIETAISFQNGQSYNSCSDVNLMNISPSIENSISYRSDMNCGSVLPMNSVPSIEHPNMYQDGCFYNSDSIHSNASCDSEKTRVRPNSLLAKLGVPCQTSDYDYGNCYSYYANGCYNTCQFVEMGDMEDFMNNEKRKEKSRDAARCRRSKETEIFTDLAKALPVTNEQISQLDKASVMRLAIAYLKVREMVDLGKLSLAP</sequence>
<keyword evidence="2" id="KW-0804">Transcription</keyword>
<dbReference type="GO" id="GO:0010557">
    <property type="term" value="P:positive regulation of macromolecule biosynthetic process"/>
    <property type="evidence" value="ECO:0007669"/>
    <property type="project" value="UniProtKB-ARBA"/>
</dbReference>
<dbReference type="SMART" id="SM00353">
    <property type="entry name" value="HLH"/>
    <property type="match status" value="1"/>
</dbReference>
<protein>
    <recommendedName>
        <fullName evidence="4">BHLH domain-containing protein</fullName>
    </recommendedName>
</protein>
<evidence type="ECO:0000256" key="1">
    <source>
        <dbReference type="ARBA" id="ARBA00023015"/>
    </source>
</evidence>
<comment type="caution">
    <text evidence="5">The sequence shown here is derived from an EMBL/GenBank/DDBJ whole genome shotgun (WGS) entry which is preliminary data.</text>
</comment>
<organism evidence="5 6">
    <name type="scientific">Acanthoscelides obtectus</name>
    <name type="common">Bean weevil</name>
    <name type="synonym">Bruchus obtectus</name>
    <dbReference type="NCBI Taxonomy" id="200917"/>
    <lineage>
        <taxon>Eukaryota</taxon>
        <taxon>Metazoa</taxon>
        <taxon>Ecdysozoa</taxon>
        <taxon>Arthropoda</taxon>
        <taxon>Hexapoda</taxon>
        <taxon>Insecta</taxon>
        <taxon>Pterygota</taxon>
        <taxon>Neoptera</taxon>
        <taxon>Endopterygota</taxon>
        <taxon>Coleoptera</taxon>
        <taxon>Polyphaga</taxon>
        <taxon>Cucujiformia</taxon>
        <taxon>Chrysomeloidea</taxon>
        <taxon>Chrysomelidae</taxon>
        <taxon>Bruchinae</taxon>
        <taxon>Bruchini</taxon>
        <taxon>Acanthoscelides</taxon>
    </lineage>
</organism>
<dbReference type="InterPro" id="IPR036638">
    <property type="entry name" value="HLH_DNA-bd_sf"/>
</dbReference>
<dbReference type="EMBL" id="CAKOFQ010006678">
    <property type="protein sequence ID" value="CAH1958689.1"/>
    <property type="molecule type" value="Genomic_DNA"/>
</dbReference>
<evidence type="ECO:0000256" key="2">
    <source>
        <dbReference type="ARBA" id="ARBA00023163"/>
    </source>
</evidence>
<dbReference type="GO" id="GO:0000981">
    <property type="term" value="F:DNA-binding transcription factor activity, RNA polymerase II-specific"/>
    <property type="evidence" value="ECO:0007669"/>
    <property type="project" value="TreeGrafter"/>
</dbReference>
<dbReference type="Gene3D" id="4.10.280.10">
    <property type="entry name" value="Helix-loop-helix DNA-binding domain"/>
    <property type="match status" value="1"/>
</dbReference>